<keyword evidence="3" id="KW-1185">Reference proteome</keyword>
<dbReference type="RefSeq" id="WP_155700795.1">
    <property type="nucleotide sequence ID" value="NZ_CP034235.1"/>
</dbReference>
<sequence>MIQIGFITFIENIYKALAYIPHLSFLVIWFIIYFIKKDKKKTTRLAIDITTILLLGTVAMQMNKLFNSWFGFWFMLLLLLLITGFIGRQQNDLRGFIHFPRILKIISRIGFVVLSFFYVVLLLISLV</sequence>
<dbReference type="Pfam" id="PF11877">
    <property type="entry name" value="DUF3397"/>
    <property type="match status" value="1"/>
</dbReference>
<feature type="transmembrane region" description="Helical" evidence="1">
    <location>
        <begin position="16"/>
        <end position="35"/>
    </location>
</feature>
<evidence type="ECO:0000313" key="3">
    <source>
        <dbReference type="Proteomes" id="UP000426246"/>
    </source>
</evidence>
<dbReference type="AlphaFoldDB" id="A0A6B8RI55"/>
<dbReference type="EMBL" id="CP034235">
    <property type="protein sequence ID" value="QGQ95759.1"/>
    <property type="molecule type" value="Genomic_DNA"/>
</dbReference>
<reference evidence="3" key="1">
    <citation type="submission" date="2018-11" db="EMBL/GenBank/DDBJ databases">
        <title>Complete genome sequence of Paenibacillus sp. ML311-T8.</title>
        <authorList>
            <person name="Nam Y.-D."/>
            <person name="Kang J."/>
            <person name="Chung W.-H."/>
            <person name="Park Y.S."/>
        </authorList>
    </citation>
    <scope>NUCLEOTIDE SEQUENCE [LARGE SCALE GENOMIC DNA]</scope>
    <source>
        <strain evidence="3">ML311-T8</strain>
    </source>
</reference>
<evidence type="ECO:0000256" key="1">
    <source>
        <dbReference type="SAM" id="Phobius"/>
    </source>
</evidence>
<proteinExistence type="predicted"/>
<organism evidence="2 3">
    <name type="scientific">Paenibacillus psychroresistens</name>
    <dbReference type="NCBI Taxonomy" id="1778678"/>
    <lineage>
        <taxon>Bacteria</taxon>
        <taxon>Bacillati</taxon>
        <taxon>Bacillota</taxon>
        <taxon>Bacilli</taxon>
        <taxon>Bacillales</taxon>
        <taxon>Paenibacillaceae</taxon>
        <taxon>Paenibacillus</taxon>
    </lineage>
</organism>
<keyword evidence="1" id="KW-0472">Membrane</keyword>
<gene>
    <name evidence="2" type="ORF">EHS13_13160</name>
</gene>
<dbReference type="Proteomes" id="UP000426246">
    <property type="component" value="Chromosome"/>
</dbReference>
<protein>
    <submittedName>
        <fullName evidence="2">DUF3397 family protein</fullName>
    </submittedName>
</protein>
<keyword evidence="1" id="KW-1133">Transmembrane helix</keyword>
<dbReference type="OrthoDB" id="2661791at2"/>
<evidence type="ECO:0000313" key="2">
    <source>
        <dbReference type="EMBL" id="QGQ95759.1"/>
    </source>
</evidence>
<dbReference type="InterPro" id="IPR024515">
    <property type="entry name" value="DUF3397"/>
</dbReference>
<feature type="transmembrane region" description="Helical" evidence="1">
    <location>
        <begin position="108"/>
        <end position="126"/>
    </location>
</feature>
<accession>A0A6B8RI55</accession>
<dbReference type="KEGG" id="ppsc:EHS13_13160"/>
<name>A0A6B8RI55_9BACL</name>
<keyword evidence="1" id="KW-0812">Transmembrane</keyword>
<feature type="transmembrane region" description="Helical" evidence="1">
    <location>
        <begin position="68"/>
        <end position="87"/>
    </location>
</feature>